<organism evidence="1">
    <name type="scientific">marine sediment metagenome</name>
    <dbReference type="NCBI Taxonomy" id="412755"/>
    <lineage>
        <taxon>unclassified sequences</taxon>
        <taxon>metagenomes</taxon>
        <taxon>ecological metagenomes</taxon>
    </lineage>
</organism>
<proteinExistence type="predicted"/>
<reference evidence="1" key="1">
    <citation type="journal article" date="2014" name="Front. Microbiol.">
        <title>High frequency of phylogenetically diverse reductive dehalogenase-homologous genes in deep subseafloor sedimentary metagenomes.</title>
        <authorList>
            <person name="Kawai M."/>
            <person name="Futagami T."/>
            <person name="Toyoda A."/>
            <person name="Takaki Y."/>
            <person name="Nishi S."/>
            <person name="Hori S."/>
            <person name="Arai W."/>
            <person name="Tsubouchi T."/>
            <person name="Morono Y."/>
            <person name="Uchiyama I."/>
            <person name="Ito T."/>
            <person name="Fujiyama A."/>
            <person name="Inagaki F."/>
            <person name="Takami H."/>
        </authorList>
    </citation>
    <scope>NUCLEOTIDE SEQUENCE</scope>
    <source>
        <strain evidence="1">Expedition CK06-06</strain>
    </source>
</reference>
<evidence type="ECO:0000313" key="1">
    <source>
        <dbReference type="EMBL" id="GAI50885.1"/>
    </source>
</evidence>
<accession>X1QIP4</accession>
<gene>
    <name evidence="1" type="ORF">S06H3_61236</name>
</gene>
<name>X1QIP4_9ZZZZ</name>
<feature type="non-terminal residue" evidence="1">
    <location>
        <position position="1"/>
    </location>
</feature>
<protein>
    <submittedName>
        <fullName evidence="1">Uncharacterized protein</fullName>
    </submittedName>
</protein>
<sequence>TESKKRQNPAGGVIENGRLFLADLEQIGNLDGRELLKEERVQLKEMLNTVVNKIKNIIERFNL</sequence>
<comment type="caution">
    <text evidence="1">The sequence shown here is derived from an EMBL/GenBank/DDBJ whole genome shotgun (WGS) entry which is preliminary data.</text>
</comment>
<dbReference type="EMBL" id="BARV01040107">
    <property type="protein sequence ID" value="GAI50885.1"/>
    <property type="molecule type" value="Genomic_DNA"/>
</dbReference>
<dbReference type="AlphaFoldDB" id="X1QIP4"/>